<sequence>MPRPCTFPVSEVRPLLIEEREEIVQDNGKISGKKHMVWRRLSDKLAKKKINISPCNLYLTVIGNRYEFHSALGICTEPADSDRVNHERSPTLSSAESKDYKTEGNLEESKEDEYFWSKQTNVDETLERKEFTIIFSKEDWAEICILNVLKPHVWTHKLNFHVQPHLKWPCIIRYREGKVTRSDRAQQYLKVEGECTFCKSQFIGRITEALPAEAPVRMQCSYKGRFSDPHPPDLKRKLSADATMTFGDLGASYLPLTNLSSVAKCNALKGTHLHEDPILAVALAMNIPPYEGIIRQVSYDYLFVRYHSSAQLQVYHQYMNTARHPSLSIGATGGLVQMVDRGGKRAKSGHILLYSAVVQNLEAKKIYPVCSMVSEQHDAETVQYWLKMWLRDGAEKPKEVVVSTSQTLMSACIQAFTPFPSLSDYLDECAKILNDNWGLKNLPYSYIRNDVGDMMNLVASWPSLRGQHPQIREFYLKSLGLVAQAQDIKDVKSLLRHIITVAVSQTEGEGKDTGRPTNCELSKHILLQRIESFCPPGDAREEEWSEVCPPAGPIEKCNGNAFTLMVEEIRHTVTTSVVPGTRPNWQMLPDLVRDILKISHLIPLWTAVMVPFYGYDGVTASSASSKAYFKDLKHAHFKHVTLPMRLDDFIFEHIQSLEGTMKLAVAAQMTTAVNEDCMGETAQEKVTAQCANETVLKRRAKSSAIPSSSSNNNDNYKPERPPVKL</sequence>
<reference evidence="2" key="1">
    <citation type="submission" date="2022-12" db="EMBL/GenBank/DDBJ databases">
        <authorList>
            <person name="Alioto T."/>
            <person name="Alioto T."/>
            <person name="Gomez Garrido J."/>
        </authorList>
    </citation>
    <scope>NUCLEOTIDE SEQUENCE</scope>
</reference>
<feature type="compositionally biased region" description="Basic and acidic residues" evidence="1">
    <location>
        <begin position="80"/>
        <end position="89"/>
    </location>
</feature>
<feature type="region of interest" description="Disordered" evidence="1">
    <location>
        <begin position="80"/>
        <end position="106"/>
    </location>
</feature>
<keyword evidence="3" id="KW-1185">Reference proteome</keyword>
<evidence type="ECO:0000313" key="2">
    <source>
        <dbReference type="EMBL" id="CAI5762726.1"/>
    </source>
</evidence>
<feature type="compositionally biased region" description="Low complexity" evidence="1">
    <location>
        <begin position="702"/>
        <end position="715"/>
    </location>
</feature>
<dbReference type="Proteomes" id="UP001178461">
    <property type="component" value="Chromosome 1"/>
</dbReference>
<feature type="region of interest" description="Disordered" evidence="1">
    <location>
        <begin position="698"/>
        <end position="725"/>
    </location>
</feature>
<evidence type="ECO:0000313" key="3">
    <source>
        <dbReference type="Proteomes" id="UP001178461"/>
    </source>
</evidence>
<gene>
    <name evidence="2" type="ORF">PODLI_1B033934</name>
</gene>
<dbReference type="AlphaFoldDB" id="A0AA35JMH4"/>
<evidence type="ECO:0000256" key="1">
    <source>
        <dbReference type="SAM" id="MobiDB-lite"/>
    </source>
</evidence>
<feature type="compositionally biased region" description="Basic and acidic residues" evidence="1">
    <location>
        <begin position="96"/>
        <end position="106"/>
    </location>
</feature>
<proteinExistence type="predicted"/>
<accession>A0AA35JMH4</accession>
<organism evidence="2 3">
    <name type="scientific">Podarcis lilfordi</name>
    <name type="common">Lilford's wall lizard</name>
    <dbReference type="NCBI Taxonomy" id="74358"/>
    <lineage>
        <taxon>Eukaryota</taxon>
        <taxon>Metazoa</taxon>
        <taxon>Chordata</taxon>
        <taxon>Craniata</taxon>
        <taxon>Vertebrata</taxon>
        <taxon>Euteleostomi</taxon>
        <taxon>Lepidosauria</taxon>
        <taxon>Squamata</taxon>
        <taxon>Bifurcata</taxon>
        <taxon>Unidentata</taxon>
        <taxon>Episquamata</taxon>
        <taxon>Laterata</taxon>
        <taxon>Lacertibaenia</taxon>
        <taxon>Lacertidae</taxon>
        <taxon>Podarcis</taxon>
    </lineage>
</organism>
<name>A0AA35JMH4_9SAUR</name>
<dbReference type="EMBL" id="OX395126">
    <property type="protein sequence ID" value="CAI5762726.1"/>
    <property type="molecule type" value="Genomic_DNA"/>
</dbReference>
<protein>
    <submittedName>
        <fullName evidence="2">Uncharacterized protein</fullName>
    </submittedName>
</protein>
<feature type="compositionally biased region" description="Basic and acidic residues" evidence="1">
    <location>
        <begin position="716"/>
        <end position="725"/>
    </location>
</feature>